<dbReference type="RefSeq" id="WP_105530711.1">
    <property type="nucleotide sequence ID" value="NZ_PUGF01000003.1"/>
</dbReference>
<dbReference type="PANTHER" id="PTHR42879">
    <property type="entry name" value="3-OXOACYL-(ACYL-CARRIER-PROTEIN) REDUCTASE"/>
    <property type="match status" value="1"/>
</dbReference>
<comment type="caution">
    <text evidence="3">The sequence shown here is derived from an EMBL/GenBank/DDBJ whole genome shotgun (WGS) entry which is preliminary data.</text>
</comment>
<dbReference type="AlphaFoldDB" id="A0A2S9H332"/>
<dbReference type="PRINTS" id="PR00081">
    <property type="entry name" value="GDHRDH"/>
</dbReference>
<dbReference type="SUPFAM" id="SSF51735">
    <property type="entry name" value="NAD(P)-binding Rossmann-fold domains"/>
    <property type="match status" value="1"/>
</dbReference>
<dbReference type="PANTHER" id="PTHR42879:SF2">
    <property type="entry name" value="3-OXOACYL-[ACYL-CARRIER-PROTEIN] REDUCTASE FABG"/>
    <property type="match status" value="1"/>
</dbReference>
<dbReference type="Proteomes" id="UP000237839">
    <property type="component" value="Unassembled WGS sequence"/>
</dbReference>
<evidence type="ECO:0000313" key="4">
    <source>
        <dbReference type="Proteomes" id="UP000237839"/>
    </source>
</evidence>
<dbReference type="InterPro" id="IPR050259">
    <property type="entry name" value="SDR"/>
</dbReference>
<evidence type="ECO:0000313" key="3">
    <source>
        <dbReference type="EMBL" id="PRC94392.1"/>
    </source>
</evidence>
<name>A0A2S9H332_9BURK</name>
<sequence length="239" mass="25186">MPKAIVIGGTAGIGQAIIKGLIEAGYSVHFTYNSNADSAEAIRLQYGDSCTCTQLNLSSLDAVSAFLATVDSANAPDVLVNSAGMAADSLSLGDVRARLEQATTINYLAPVTIACHIGKLMTERRTGSIVNITSIASKRPKAGNAIYGSAKAALERFTATLALEMARFKVRTLCVSPGFVDTPMFQKFSGGNARDIIREIPTREILTADQVAETVLLFVKGHIKSTGTTLVLGNGELVF</sequence>
<accession>A0A2S9H332</accession>
<proteinExistence type="inferred from homology"/>
<dbReference type="Gene3D" id="3.40.50.720">
    <property type="entry name" value="NAD(P)-binding Rossmann-like Domain"/>
    <property type="match status" value="1"/>
</dbReference>
<evidence type="ECO:0000256" key="1">
    <source>
        <dbReference type="ARBA" id="ARBA00006484"/>
    </source>
</evidence>
<comment type="similarity">
    <text evidence="1 2">Belongs to the short-chain dehydrogenases/reductases (SDR) family.</text>
</comment>
<dbReference type="Pfam" id="PF00106">
    <property type="entry name" value="adh_short"/>
    <property type="match status" value="1"/>
</dbReference>
<dbReference type="GO" id="GO:0032787">
    <property type="term" value="P:monocarboxylic acid metabolic process"/>
    <property type="evidence" value="ECO:0007669"/>
    <property type="project" value="UniProtKB-ARBA"/>
</dbReference>
<gene>
    <name evidence="3" type="ORF">S2091_1013</name>
</gene>
<dbReference type="PROSITE" id="PS00061">
    <property type="entry name" value="ADH_SHORT"/>
    <property type="match status" value="1"/>
</dbReference>
<dbReference type="InterPro" id="IPR020904">
    <property type="entry name" value="Sc_DH/Rdtase_CS"/>
</dbReference>
<dbReference type="OrthoDB" id="9806974at2"/>
<keyword evidence="4" id="KW-1185">Reference proteome</keyword>
<dbReference type="EMBL" id="PUGF01000003">
    <property type="protein sequence ID" value="PRC94392.1"/>
    <property type="molecule type" value="Genomic_DNA"/>
</dbReference>
<organism evidence="3 4">
    <name type="scientific">Solimicrobium silvestre</name>
    <dbReference type="NCBI Taxonomy" id="2099400"/>
    <lineage>
        <taxon>Bacteria</taxon>
        <taxon>Pseudomonadati</taxon>
        <taxon>Pseudomonadota</taxon>
        <taxon>Betaproteobacteria</taxon>
        <taxon>Burkholderiales</taxon>
        <taxon>Oxalobacteraceae</taxon>
        <taxon>Solimicrobium</taxon>
    </lineage>
</organism>
<evidence type="ECO:0000256" key="2">
    <source>
        <dbReference type="RuleBase" id="RU000363"/>
    </source>
</evidence>
<protein>
    <submittedName>
        <fullName evidence="3">Dehydrogenases with different specificities (Related to short-chain alcohol dehydrogenases)</fullName>
    </submittedName>
</protein>
<reference evidence="3 4" key="1">
    <citation type="submission" date="2018-02" db="EMBL/GenBank/DDBJ databases">
        <title>Solimicrobium silvestre gen. nov., sp. nov., isolated from alpine forest soil.</title>
        <authorList>
            <person name="Margesin R."/>
            <person name="Albuquerque L."/>
            <person name="Zhang D.-C."/>
            <person name="Froufe H.J.C."/>
            <person name="Severino R."/>
            <person name="Roxo I."/>
            <person name="Egas C."/>
            <person name="Da Costa M.S."/>
        </authorList>
    </citation>
    <scope>NUCLEOTIDE SEQUENCE [LARGE SCALE GENOMIC DNA]</scope>
    <source>
        <strain evidence="3 4">S20-91</strain>
    </source>
</reference>
<dbReference type="InterPro" id="IPR036291">
    <property type="entry name" value="NAD(P)-bd_dom_sf"/>
</dbReference>
<dbReference type="PRINTS" id="PR00080">
    <property type="entry name" value="SDRFAMILY"/>
</dbReference>
<dbReference type="InterPro" id="IPR002347">
    <property type="entry name" value="SDR_fam"/>
</dbReference>
<dbReference type="CDD" id="cd05233">
    <property type="entry name" value="SDR_c"/>
    <property type="match status" value="1"/>
</dbReference>